<name>A0A915Q070_9BILA</name>
<organism evidence="2 3">
    <name type="scientific">Setaria digitata</name>
    <dbReference type="NCBI Taxonomy" id="48799"/>
    <lineage>
        <taxon>Eukaryota</taxon>
        <taxon>Metazoa</taxon>
        <taxon>Ecdysozoa</taxon>
        <taxon>Nematoda</taxon>
        <taxon>Chromadorea</taxon>
        <taxon>Rhabditida</taxon>
        <taxon>Spirurina</taxon>
        <taxon>Spiruromorpha</taxon>
        <taxon>Filarioidea</taxon>
        <taxon>Setariidae</taxon>
        <taxon>Setaria</taxon>
    </lineage>
</organism>
<protein>
    <submittedName>
        <fullName evidence="3">Uncharacterized protein</fullName>
    </submittedName>
</protein>
<evidence type="ECO:0000256" key="1">
    <source>
        <dbReference type="SAM" id="Phobius"/>
    </source>
</evidence>
<sequence length="82" mass="9111">MKSYNTEHLHAVALTCLPYATRPYQLEPAGCRISLSGDGEYCICYDVDYCNHATGSSSLTFRFVSLVIPATVTILFTLLHSY</sequence>
<dbReference type="AlphaFoldDB" id="A0A915Q070"/>
<evidence type="ECO:0000313" key="2">
    <source>
        <dbReference type="Proteomes" id="UP000887581"/>
    </source>
</evidence>
<dbReference type="Proteomes" id="UP000887581">
    <property type="component" value="Unplaced"/>
</dbReference>
<keyword evidence="1" id="KW-0812">Transmembrane</keyword>
<keyword evidence="2" id="KW-1185">Reference proteome</keyword>
<reference evidence="3" key="1">
    <citation type="submission" date="2022-11" db="UniProtKB">
        <authorList>
            <consortium name="WormBaseParasite"/>
        </authorList>
    </citation>
    <scope>IDENTIFICATION</scope>
</reference>
<dbReference type="WBParaSite" id="sdigi.contig513.g8764.t1">
    <property type="protein sequence ID" value="sdigi.contig513.g8764.t1"/>
    <property type="gene ID" value="sdigi.contig513.g8764"/>
</dbReference>
<keyword evidence="1" id="KW-1133">Transmembrane helix</keyword>
<feature type="transmembrane region" description="Helical" evidence="1">
    <location>
        <begin position="59"/>
        <end position="79"/>
    </location>
</feature>
<accession>A0A915Q070</accession>
<evidence type="ECO:0000313" key="3">
    <source>
        <dbReference type="WBParaSite" id="sdigi.contig513.g8764.t1"/>
    </source>
</evidence>
<proteinExistence type="predicted"/>
<keyword evidence="1" id="KW-0472">Membrane</keyword>